<evidence type="ECO:0008006" key="5">
    <source>
        <dbReference type="Google" id="ProtNLM"/>
    </source>
</evidence>
<organism evidence="3 4">
    <name type="scientific">Stephanodiscus triporus</name>
    <dbReference type="NCBI Taxonomy" id="2934178"/>
    <lineage>
        <taxon>Eukaryota</taxon>
        <taxon>Sar</taxon>
        <taxon>Stramenopiles</taxon>
        <taxon>Ochrophyta</taxon>
        <taxon>Bacillariophyta</taxon>
        <taxon>Coscinodiscophyceae</taxon>
        <taxon>Thalassiosirophycidae</taxon>
        <taxon>Stephanodiscales</taxon>
        <taxon>Stephanodiscaceae</taxon>
        <taxon>Stephanodiscus</taxon>
    </lineage>
</organism>
<evidence type="ECO:0000256" key="2">
    <source>
        <dbReference type="SAM" id="SignalP"/>
    </source>
</evidence>
<sequence>MTQNSMRAALAVGCLLLLGTHTNAAVLGMDRDSYGVWDREGGHSVDQYPYTRGQSCDLSWGTVNTARNTFNWTALDSLLATAENQNQMFTVKVSPIDASAPSRSMPTWMFSAGVPSISCPDYTYGDYLDTDFKIYFEEMVRAFGKHIREDVSPSLQKRIAFVRVDAGCTGDEKPYEHTDVTCASNKGYGITTQQWSDYRLWVFEVYRQAFQIGTGPIIPLLFQGVEPPQYQAEWNWVSTNIMGGVGIKHGGQLRGHHFMESESNVQTWKPLALDSDLKLFSRNEMDQTWQYSYFQLNVRLGMFWAALEQLNVGMSIWDWSGTCLENAETAGFEFAATFFNTWAAELVPATARGGFCFFHEGLDSADTTKFPTATYGSANKNNLGRYAAICNAYASQGCKMDHLEAATMGNVAARDPPPGGQTGYNDAGWEIHPGNYDRFITQIDPDNTSKAVWRCRGTLTISSDPYDRFGRRFDNASGKNMMYFDVHDGLTPTLGQSIKLSVVYLDEGTGQFGLLYDAVNNSQKSAFTVTKMNSNTWKTHTVTVTDWVFGNNGPNGADLMLASVDSNDDIFSHIELVKLVNIAMTTIGSGTVSARNDATVYSPVSGTYPTGMRLEMICTPAQGWEFSGWSGGLSGDDPRAILYPVGISTEITAMFVYTGVLESTDDFESGTWAGGIGWSDSWTVVPTATPGPTVQLNAAGSITRTLSVPIPNAILSFSWDMDRINDGTEYGYVDVYSSGWHTVWSKSAKGLDAGATAELLTENVNLSAYGPISQIRFGLNGDAPTDRFWIGFVTLSGTSAPEQPVLLSGLPSSKPTTVQPTGSPFSKPTTTPSATPSSIPTTTEPTIPPTMYPSSTPTMSPSISPTTSAPMASPTSVPSTRKPTTGSPTNVPTRTPTTSRPSTSRPTTARPSSKKPTPPPTRKPIK</sequence>
<evidence type="ECO:0000313" key="4">
    <source>
        <dbReference type="Proteomes" id="UP001530315"/>
    </source>
</evidence>
<comment type="caution">
    <text evidence="3">The sequence shown here is derived from an EMBL/GenBank/DDBJ whole genome shotgun (WGS) entry which is preliminary data.</text>
</comment>
<name>A0ABD3QYR8_9STRA</name>
<feature type="compositionally biased region" description="Pro residues" evidence="1">
    <location>
        <begin position="916"/>
        <end position="926"/>
    </location>
</feature>
<feature type="compositionally biased region" description="Low complexity" evidence="1">
    <location>
        <begin position="852"/>
        <end position="880"/>
    </location>
</feature>
<dbReference type="AlphaFoldDB" id="A0ABD3QYR8"/>
<dbReference type="EMBL" id="JALLAZ020000118">
    <property type="protein sequence ID" value="KAL3803295.1"/>
    <property type="molecule type" value="Genomic_DNA"/>
</dbReference>
<feature type="compositionally biased region" description="Polar residues" evidence="1">
    <location>
        <begin position="810"/>
        <end position="819"/>
    </location>
</feature>
<evidence type="ECO:0000256" key="1">
    <source>
        <dbReference type="SAM" id="MobiDB-lite"/>
    </source>
</evidence>
<feature type="signal peptide" evidence="2">
    <location>
        <begin position="1"/>
        <end position="24"/>
    </location>
</feature>
<reference evidence="3 4" key="1">
    <citation type="submission" date="2024-10" db="EMBL/GenBank/DDBJ databases">
        <title>Updated reference genomes for cyclostephanoid diatoms.</title>
        <authorList>
            <person name="Roberts W.R."/>
            <person name="Alverson A.J."/>
        </authorList>
    </citation>
    <scope>NUCLEOTIDE SEQUENCE [LARGE SCALE GENOMIC DNA]</scope>
    <source>
        <strain evidence="3 4">AJA276-08</strain>
    </source>
</reference>
<feature type="compositionally biased region" description="Low complexity" evidence="1">
    <location>
        <begin position="820"/>
        <end position="845"/>
    </location>
</feature>
<proteinExistence type="predicted"/>
<protein>
    <recommendedName>
        <fullName evidence="5">Bacterial repeat domain-containing protein</fullName>
    </recommendedName>
</protein>
<keyword evidence="2" id="KW-0732">Signal</keyword>
<gene>
    <name evidence="3" type="ORF">ACHAW5_009755</name>
</gene>
<accession>A0ABD3QYR8</accession>
<feature type="region of interest" description="Disordered" evidence="1">
    <location>
        <begin position="801"/>
        <end position="926"/>
    </location>
</feature>
<evidence type="ECO:0000313" key="3">
    <source>
        <dbReference type="EMBL" id="KAL3803295.1"/>
    </source>
</evidence>
<dbReference type="Proteomes" id="UP001530315">
    <property type="component" value="Unassembled WGS sequence"/>
</dbReference>
<feature type="compositionally biased region" description="Low complexity" evidence="1">
    <location>
        <begin position="887"/>
        <end position="915"/>
    </location>
</feature>
<keyword evidence="4" id="KW-1185">Reference proteome</keyword>
<feature type="chain" id="PRO_5044831593" description="Bacterial repeat domain-containing protein" evidence="2">
    <location>
        <begin position="25"/>
        <end position="926"/>
    </location>
</feature>